<feature type="domain" description="Major facilitator superfamily (MFS) profile" evidence="7">
    <location>
        <begin position="1"/>
        <end position="400"/>
    </location>
</feature>
<accession>A0ABU4JQZ3</accession>
<comment type="caution">
    <text evidence="8">The sequence shown here is derived from an EMBL/GenBank/DDBJ whole genome shotgun (WGS) entry which is preliminary data.</text>
</comment>
<evidence type="ECO:0000313" key="8">
    <source>
        <dbReference type="EMBL" id="MDW8800576.1"/>
    </source>
</evidence>
<dbReference type="InterPro" id="IPR005829">
    <property type="entry name" value="Sugar_transporter_CS"/>
</dbReference>
<feature type="transmembrane region" description="Helical" evidence="6">
    <location>
        <begin position="99"/>
        <end position="122"/>
    </location>
</feature>
<dbReference type="SUPFAM" id="SSF103473">
    <property type="entry name" value="MFS general substrate transporter"/>
    <property type="match status" value="1"/>
</dbReference>
<dbReference type="Proteomes" id="UP001281656">
    <property type="component" value="Unassembled WGS sequence"/>
</dbReference>
<keyword evidence="3 6" id="KW-0812">Transmembrane</keyword>
<feature type="transmembrane region" description="Helical" evidence="6">
    <location>
        <begin position="12"/>
        <end position="31"/>
    </location>
</feature>
<feature type="transmembrane region" description="Helical" evidence="6">
    <location>
        <begin position="226"/>
        <end position="247"/>
    </location>
</feature>
<dbReference type="PANTHER" id="PTHR23530:SF1">
    <property type="entry name" value="PERMEASE, MAJOR FACILITATOR SUPERFAMILY-RELATED"/>
    <property type="match status" value="1"/>
</dbReference>
<dbReference type="InterPro" id="IPR036259">
    <property type="entry name" value="MFS_trans_sf"/>
</dbReference>
<feature type="transmembrane region" description="Helical" evidence="6">
    <location>
        <begin position="346"/>
        <end position="366"/>
    </location>
</feature>
<evidence type="ECO:0000256" key="4">
    <source>
        <dbReference type="ARBA" id="ARBA00022989"/>
    </source>
</evidence>
<reference evidence="8 9" key="1">
    <citation type="submission" date="2023-04" db="EMBL/GenBank/DDBJ databases">
        <title>Clostridium tannerae sp. nov., isolated from the fecal material of an alpaca.</title>
        <authorList>
            <person name="Miller S."/>
            <person name="Hendry M."/>
            <person name="King J."/>
            <person name="Sankaranarayanan K."/>
            <person name="Lawson P.A."/>
        </authorList>
    </citation>
    <scope>NUCLEOTIDE SEQUENCE [LARGE SCALE GENOMIC DNA]</scope>
    <source>
        <strain evidence="8 9">A1-XYC3</strain>
    </source>
</reference>
<evidence type="ECO:0000256" key="1">
    <source>
        <dbReference type="ARBA" id="ARBA00004651"/>
    </source>
</evidence>
<dbReference type="InterPro" id="IPR053160">
    <property type="entry name" value="MFS_DHA3_Transporter"/>
</dbReference>
<keyword evidence="4 6" id="KW-1133">Transmembrane helix</keyword>
<dbReference type="PANTHER" id="PTHR23530">
    <property type="entry name" value="TRANSPORT PROTEIN-RELATED"/>
    <property type="match status" value="1"/>
</dbReference>
<dbReference type="InterPro" id="IPR011701">
    <property type="entry name" value="MFS"/>
</dbReference>
<dbReference type="InterPro" id="IPR020846">
    <property type="entry name" value="MFS_dom"/>
</dbReference>
<feature type="transmembrane region" description="Helical" evidence="6">
    <location>
        <begin position="372"/>
        <end position="396"/>
    </location>
</feature>
<dbReference type="EMBL" id="JARUJP010000004">
    <property type="protein sequence ID" value="MDW8800576.1"/>
    <property type="molecule type" value="Genomic_DNA"/>
</dbReference>
<gene>
    <name evidence="8" type="ORF">P8V03_05335</name>
</gene>
<feature type="transmembrane region" description="Helical" evidence="6">
    <location>
        <begin position="51"/>
        <end position="70"/>
    </location>
</feature>
<keyword evidence="2" id="KW-0813">Transport</keyword>
<dbReference type="Pfam" id="PF07690">
    <property type="entry name" value="MFS_1"/>
    <property type="match status" value="1"/>
</dbReference>
<evidence type="ECO:0000259" key="7">
    <source>
        <dbReference type="PROSITE" id="PS50850"/>
    </source>
</evidence>
<sequence length="403" mass="45187">MKINNNKLEFNIIKNYIFIFLSRLDLTQGIWMIYFATKGMDLTKLGILEGIFHLVSFSMEVPTGVIADLWGRRVSRILGRLLAMISMLLLIFSNDFYMFALSFTILAISYNLESGAGDALLYDSLKVLGREEEYVKINGKNEMFMQIGSVAALVLGGYLGSKDYYLAFLVSAIIAGITFIQSFTFVEPADTLKSVRVVKYETVKKTNLLLSQIIDSINIIKGNKKVGFLIILINIVSILATSMFYYLQNFWKTQGNSEFTIGIYLSISSLLAGFMATKVYKLKELLKEKGIMISIPIIIALSIWGIVITSGAQVFYAIICIADSIAYVIISDYINKLIPSKNRATILSFQSMVFSFFMILLFPLIGKLGDCFSLNFSFIIMAIIASLLSVLNVYVLTTKFRSI</sequence>
<dbReference type="Gene3D" id="1.20.1250.20">
    <property type="entry name" value="MFS general substrate transporter like domains"/>
    <property type="match status" value="1"/>
</dbReference>
<protein>
    <submittedName>
        <fullName evidence="8">MFS transporter</fullName>
    </submittedName>
</protein>
<evidence type="ECO:0000256" key="3">
    <source>
        <dbReference type="ARBA" id="ARBA00022692"/>
    </source>
</evidence>
<organism evidence="8 9">
    <name type="scientific">Clostridium tanneri</name>
    <dbReference type="NCBI Taxonomy" id="3037988"/>
    <lineage>
        <taxon>Bacteria</taxon>
        <taxon>Bacillati</taxon>
        <taxon>Bacillota</taxon>
        <taxon>Clostridia</taxon>
        <taxon>Eubacteriales</taxon>
        <taxon>Clostridiaceae</taxon>
        <taxon>Clostridium</taxon>
    </lineage>
</organism>
<dbReference type="PROSITE" id="PS50850">
    <property type="entry name" value="MFS"/>
    <property type="match status" value="1"/>
</dbReference>
<keyword evidence="5 6" id="KW-0472">Membrane</keyword>
<evidence type="ECO:0000256" key="6">
    <source>
        <dbReference type="SAM" id="Phobius"/>
    </source>
</evidence>
<evidence type="ECO:0000256" key="2">
    <source>
        <dbReference type="ARBA" id="ARBA00022448"/>
    </source>
</evidence>
<feature type="transmembrane region" description="Helical" evidence="6">
    <location>
        <begin position="291"/>
        <end position="308"/>
    </location>
</feature>
<feature type="transmembrane region" description="Helical" evidence="6">
    <location>
        <begin position="259"/>
        <end position="279"/>
    </location>
</feature>
<dbReference type="PROSITE" id="PS00216">
    <property type="entry name" value="SUGAR_TRANSPORT_1"/>
    <property type="match status" value="1"/>
</dbReference>
<comment type="subcellular location">
    <subcellularLocation>
        <location evidence="1">Cell membrane</location>
        <topology evidence="1">Multi-pass membrane protein</topology>
    </subcellularLocation>
</comment>
<proteinExistence type="predicted"/>
<keyword evidence="9" id="KW-1185">Reference proteome</keyword>
<feature type="transmembrane region" description="Helical" evidence="6">
    <location>
        <begin position="165"/>
        <end position="186"/>
    </location>
</feature>
<evidence type="ECO:0000256" key="5">
    <source>
        <dbReference type="ARBA" id="ARBA00023136"/>
    </source>
</evidence>
<evidence type="ECO:0000313" key="9">
    <source>
        <dbReference type="Proteomes" id="UP001281656"/>
    </source>
</evidence>
<dbReference type="RefSeq" id="WP_318797070.1">
    <property type="nucleotide sequence ID" value="NZ_JARUJP010000004.1"/>
</dbReference>
<feature type="transmembrane region" description="Helical" evidence="6">
    <location>
        <begin position="314"/>
        <end position="334"/>
    </location>
</feature>
<name>A0ABU4JQZ3_9CLOT</name>